<evidence type="ECO:0000313" key="1">
    <source>
        <dbReference type="EMBL" id="URZ11001.1"/>
    </source>
</evidence>
<sequence length="75" mass="8836">MSNMSYCRFRNTEEDISDCIEALGEGNSLSKEEAVSAERMFNSVLEFFQDNRIIENYDKEQLQKVIEDCKEKEEK</sequence>
<dbReference type="EMBL" id="CP096983">
    <property type="protein sequence ID" value="URZ11001.1"/>
    <property type="molecule type" value="Genomic_DNA"/>
</dbReference>
<evidence type="ECO:0000313" key="2">
    <source>
        <dbReference type="Proteomes" id="UP000190951"/>
    </source>
</evidence>
<protein>
    <submittedName>
        <fullName evidence="1">Uncharacterized protein</fullName>
    </submittedName>
</protein>
<reference evidence="1 2" key="1">
    <citation type="submission" date="2022-04" db="EMBL/GenBank/DDBJ databases">
        <title>Genome sequence of C. roseum typestrain.</title>
        <authorList>
            <person name="Poehlein A."/>
            <person name="Schoch T."/>
            <person name="Duerre P."/>
            <person name="Daniel R."/>
        </authorList>
    </citation>
    <scope>NUCLEOTIDE SEQUENCE [LARGE SCALE GENOMIC DNA]</scope>
    <source>
        <strain evidence="1 2">DSM 7320</strain>
    </source>
</reference>
<dbReference type="Proteomes" id="UP000190951">
    <property type="component" value="Chromosome"/>
</dbReference>
<gene>
    <name evidence="1" type="ORF">CROST_017170</name>
</gene>
<organism evidence="1 2">
    <name type="scientific">Clostridium felsineum</name>
    <dbReference type="NCBI Taxonomy" id="36839"/>
    <lineage>
        <taxon>Bacteria</taxon>
        <taxon>Bacillati</taxon>
        <taxon>Bacillota</taxon>
        <taxon>Clostridia</taxon>
        <taxon>Eubacteriales</taxon>
        <taxon>Clostridiaceae</taxon>
        <taxon>Clostridium</taxon>
    </lineage>
</organism>
<keyword evidence="2" id="KW-1185">Reference proteome</keyword>
<dbReference type="AlphaFoldDB" id="A0A1S8KYH4"/>
<dbReference type="STRING" id="84029.CROST_41960"/>
<dbReference type="RefSeq" id="WP_077835369.1">
    <property type="nucleotide sequence ID" value="NZ_CP096983.1"/>
</dbReference>
<dbReference type="KEGG" id="crw:CROST_017170"/>
<proteinExistence type="predicted"/>
<name>A0A1S8KYH4_9CLOT</name>
<accession>A0A1S8KYH4</accession>